<dbReference type="InterPro" id="IPR043135">
    <property type="entry name" value="Fur_C"/>
</dbReference>
<dbReference type="Proteomes" id="UP000177208">
    <property type="component" value="Unassembled WGS sequence"/>
</dbReference>
<comment type="cofactor">
    <cofactor evidence="7">
        <name>Zn(2+)</name>
        <dbReference type="ChEBI" id="CHEBI:29105"/>
    </cofactor>
    <text evidence="7">Binds 1 zinc ion per subunit.</text>
</comment>
<evidence type="ECO:0000313" key="10">
    <source>
        <dbReference type="Proteomes" id="UP000177208"/>
    </source>
</evidence>
<organism evidence="9 10">
    <name type="scientific">Candidatus Roizmanbacteria bacterium RIFCSPHIGHO2_01_FULL_39_12c</name>
    <dbReference type="NCBI Taxonomy" id="1802031"/>
    <lineage>
        <taxon>Bacteria</taxon>
        <taxon>Candidatus Roizmaniibacteriota</taxon>
    </lineage>
</organism>
<keyword evidence="4" id="KW-0805">Transcription regulation</keyword>
<dbReference type="InterPro" id="IPR036390">
    <property type="entry name" value="WH_DNA-bd_sf"/>
</dbReference>
<feature type="binding site" evidence="8">
    <location>
        <position position="118"/>
    </location>
    <ligand>
        <name>Fe cation</name>
        <dbReference type="ChEBI" id="CHEBI:24875"/>
    </ligand>
</feature>
<feature type="binding site" evidence="7">
    <location>
        <position position="87"/>
    </location>
    <ligand>
        <name>Zn(2+)</name>
        <dbReference type="ChEBI" id="CHEBI:29105"/>
    </ligand>
</feature>
<dbReference type="GO" id="GO:0003700">
    <property type="term" value="F:DNA-binding transcription factor activity"/>
    <property type="evidence" value="ECO:0007669"/>
    <property type="project" value="InterPro"/>
</dbReference>
<evidence type="ECO:0000256" key="6">
    <source>
        <dbReference type="ARBA" id="ARBA00023163"/>
    </source>
</evidence>
<dbReference type="GO" id="GO:0000976">
    <property type="term" value="F:transcription cis-regulatory region binding"/>
    <property type="evidence" value="ECO:0007669"/>
    <property type="project" value="TreeGrafter"/>
</dbReference>
<feature type="binding site" evidence="7">
    <location>
        <position position="90"/>
    </location>
    <ligand>
        <name>Zn(2+)</name>
        <dbReference type="ChEBI" id="CHEBI:29105"/>
    </ligand>
</feature>
<dbReference type="Gene3D" id="1.10.10.10">
    <property type="entry name" value="Winged helix-like DNA-binding domain superfamily/Winged helix DNA-binding domain"/>
    <property type="match status" value="1"/>
</dbReference>
<keyword evidence="7" id="KW-0479">Metal-binding</keyword>
<evidence type="ECO:0000256" key="8">
    <source>
        <dbReference type="PIRSR" id="PIRSR602481-2"/>
    </source>
</evidence>
<sequence length="130" mass="15125">MKNLSKLRSQGHRITKQREKILEALSATPQSVGVIYKKLNNKVNLVSVYRNLELLSKIDIIRVLDFGDGKKRYELIDEGRHHHHLICNHCGSTEDVAINEIDFLKNLKIKSNFLIQKHKLEFIGLCQYCR</sequence>
<evidence type="ECO:0000256" key="3">
    <source>
        <dbReference type="ARBA" id="ARBA00022833"/>
    </source>
</evidence>
<dbReference type="InterPro" id="IPR002481">
    <property type="entry name" value="FUR"/>
</dbReference>
<feature type="binding site" evidence="7">
    <location>
        <position position="126"/>
    </location>
    <ligand>
        <name>Zn(2+)</name>
        <dbReference type="ChEBI" id="CHEBI:29105"/>
    </ligand>
</feature>
<keyword evidence="3 7" id="KW-0862">Zinc</keyword>
<dbReference type="InterPro" id="IPR036388">
    <property type="entry name" value="WH-like_DNA-bd_sf"/>
</dbReference>
<keyword evidence="6" id="KW-0804">Transcription</keyword>
<protein>
    <recommendedName>
        <fullName evidence="11">Transcriptional repressor</fullName>
    </recommendedName>
</protein>
<dbReference type="Gene3D" id="3.30.1490.190">
    <property type="match status" value="1"/>
</dbReference>
<keyword evidence="2" id="KW-0678">Repressor</keyword>
<reference evidence="9 10" key="1">
    <citation type="journal article" date="2016" name="Nat. Commun.">
        <title>Thousands of microbial genomes shed light on interconnected biogeochemical processes in an aquifer system.</title>
        <authorList>
            <person name="Anantharaman K."/>
            <person name="Brown C.T."/>
            <person name="Hug L.A."/>
            <person name="Sharon I."/>
            <person name="Castelle C.J."/>
            <person name="Probst A.J."/>
            <person name="Thomas B.C."/>
            <person name="Singh A."/>
            <person name="Wilkins M.J."/>
            <person name="Karaoz U."/>
            <person name="Brodie E.L."/>
            <person name="Williams K.H."/>
            <person name="Hubbard S.S."/>
            <person name="Banfield J.F."/>
        </authorList>
    </citation>
    <scope>NUCLEOTIDE SEQUENCE [LARGE SCALE GENOMIC DNA]</scope>
</reference>
<evidence type="ECO:0000256" key="5">
    <source>
        <dbReference type="ARBA" id="ARBA00023125"/>
    </source>
</evidence>
<name>A0A1F7GEZ1_9BACT</name>
<feature type="binding site" evidence="7">
    <location>
        <position position="129"/>
    </location>
    <ligand>
        <name>Zn(2+)</name>
        <dbReference type="ChEBI" id="CHEBI:29105"/>
    </ligand>
</feature>
<comment type="caution">
    <text evidence="9">The sequence shown here is derived from an EMBL/GenBank/DDBJ whole genome shotgun (WGS) entry which is preliminary data.</text>
</comment>
<dbReference type="GO" id="GO:0045892">
    <property type="term" value="P:negative regulation of DNA-templated transcription"/>
    <property type="evidence" value="ECO:0007669"/>
    <property type="project" value="TreeGrafter"/>
</dbReference>
<dbReference type="PANTHER" id="PTHR33202">
    <property type="entry name" value="ZINC UPTAKE REGULATION PROTEIN"/>
    <property type="match status" value="1"/>
</dbReference>
<evidence type="ECO:0000256" key="4">
    <source>
        <dbReference type="ARBA" id="ARBA00023015"/>
    </source>
</evidence>
<dbReference type="Pfam" id="PF01475">
    <property type="entry name" value="FUR"/>
    <property type="match status" value="1"/>
</dbReference>
<keyword evidence="5" id="KW-0238">DNA-binding</keyword>
<gene>
    <name evidence="9" type="ORF">A2774_05600</name>
</gene>
<proteinExistence type="inferred from homology"/>
<dbReference type="PANTHER" id="PTHR33202:SF7">
    <property type="entry name" value="FERRIC UPTAKE REGULATION PROTEIN"/>
    <property type="match status" value="1"/>
</dbReference>
<dbReference type="SUPFAM" id="SSF46785">
    <property type="entry name" value="Winged helix' DNA-binding domain"/>
    <property type="match status" value="1"/>
</dbReference>
<dbReference type="EMBL" id="MFZG01000006">
    <property type="protein sequence ID" value="OGK17490.1"/>
    <property type="molecule type" value="Genomic_DNA"/>
</dbReference>
<evidence type="ECO:0008006" key="11">
    <source>
        <dbReference type="Google" id="ProtNLM"/>
    </source>
</evidence>
<feature type="binding site" evidence="8">
    <location>
        <position position="81"/>
    </location>
    <ligand>
        <name>Fe cation</name>
        <dbReference type="ChEBI" id="CHEBI:24875"/>
    </ligand>
</feature>
<comment type="similarity">
    <text evidence="1">Belongs to the Fur family.</text>
</comment>
<dbReference type="GO" id="GO:1900376">
    <property type="term" value="P:regulation of secondary metabolite biosynthetic process"/>
    <property type="evidence" value="ECO:0007669"/>
    <property type="project" value="TreeGrafter"/>
</dbReference>
<evidence type="ECO:0000256" key="7">
    <source>
        <dbReference type="PIRSR" id="PIRSR602481-1"/>
    </source>
</evidence>
<dbReference type="CDD" id="cd07153">
    <property type="entry name" value="Fur_like"/>
    <property type="match status" value="1"/>
</dbReference>
<accession>A0A1F7GEZ1</accession>
<comment type="cofactor">
    <cofactor evidence="8">
        <name>Mn(2+)</name>
        <dbReference type="ChEBI" id="CHEBI:29035"/>
    </cofactor>
    <cofactor evidence="8">
        <name>Fe(2+)</name>
        <dbReference type="ChEBI" id="CHEBI:29033"/>
    </cofactor>
    <text evidence="8">Binds 1 Mn(2+) or Fe(2+) ion per subunit.</text>
</comment>
<keyword evidence="8" id="KW-0408">Iron</keyword>
<evidence type="ECO:0000256" key="2">
    <source>
        <dbReference type="ARBA" id="ARBA00022491"/>
    </source>
</evidence>
<evidence type="ECO:0000313" key="9">
    <source>
        <dbReference type="EMBL" id="OGK17490.1"/>
    </source>
</evidence>
<dbReference type="AlphaFoldDB" id="A0A1F7GEZ1"/>
<evidence type="ECO:0000256" key="1">
    <source>
        <dbReference type="ARBA" id="ARBA00007957"/>
    </source>
</evidence>
<dbReference type="GO" id="GO:0008270">
    <property type="term" value="F:zinc ion binding"/>
    <property type="evidence" value="ECO:0007669"/>
    <property type="project" value="TreeGrafter"/>
</dbReference>